<sequence length="307" mass="34990">MIDNFVDEVLPNISSDEDLSGSLVTENPQSTSEDGSPLQERDVQGTSEEEVWKLSPGHPSVAQGKKRPSPVDGEDTMVTEKMRRPSLNSTIEMNVDDESITVLEFFKLFDIDFVIHNPRQSILPGKLASHLDHTPEELLKNRHINHPKQRVYELDHQNLAVKVERLKARMKDQGRLLHTVNKPLWEELICFSDEELKCFGAKLKENSNFFRKRSKAQSDEMKEVLYSNLLQATLEEQQKLREKLEEADGMLKGLDDCIQELETGNETLEEIHLPLVQHSPPFKPNVVINVNLLIVVSQNLQQLKGAV</sequence>
<dbReference type="PANTHER" id="PTHR16520">
    <property type="entry name" value="KINETOCHORE SCAFFOLD 1"/>
    <property type="match status" value="1"/>
</dbReference>
<evidence type="ECO:0000313" key="3">
    <source>
        <dbReference type="Proteomes" id="UP001174136"/>
    </source>
</evidence>
<dbReference type="InterPro" id="IPR037388">
    <property type="entry name" value="Blinkin"/>
</dbReference>
<feature type="compositionally biased region" description="Polar residues" evidence="1">
    <location>
        <begin position="22"/>
        <end position="34"/>
    </location>
</feature>
<accession>A0AA47N591</accession>
<keyword evidence="3" id="KW-1185">Reference proteome</keyword>
<comment type="caution">
    <text evidence="2">The sequence shown here is derived from an EMBL/GenBank/DDBJ whole genome shotgun (WGS) entry which is preliminary data.</text>
</comment>
<organism evidence="2 3">
    <name type="scientific">Merluccius polli</name>
    <name type="common">Benguela hake</name>
    <name type="synonym">Merluccius cadenati</name>
    <dbReference type="NCBI Taxonomy" id="89951"/>
    <lineage>
        <taxon>Eukaryota</taxon>
        <taxon>Metazoa</taxon>
        <taxon>Chordata</taxon>
        <taxon>Craniata</taxon>
        <taxon>Vertebrata</taxon>
        <taxon>Euteleostomi</taxon>
        <taxon>Actinopterygii</taxon>
        <taxon>Neopterygii</taxon>
        <taxon>Teleostei</taxon>
        <taxon>Neoteleostei</taxon>
        <taxon>Acanthomorphata</taxon>
        <taxon>Zeiogadaria</taxon>
        <taxon>Gadariae</taxon>
        <taxon>Gadiformes</taxon>
        <taxon>Gadoidei</taxon>
        <taxon>Merlucciidae</taxon>
        <taxon>Merluccius</taxon>
    </lineage>
</organism>
<feature type="region of interest" description="Disordered" evidence="1">
    <location>
        <begin position="1"/>
        <end position="76"/>
    </location>
</feature>
<gene>
    <name evidence="2" type="primary">KNL1</name>
    <name evidence="2" type="ORF">N1851_006793</name>
</gene>
<dbReference type="AlphaFoldDB" id="A0AA47N591"/>
<dbReference type="EMBL" id="JAOPHQ010001159">
    <property type="protein sequence ID" value="KAK0151847.1"/>
    <property type="molecule type" value="Genomic_DNA"/>
</dbReference>
<name>A0AA47N591_MERPO</name>
<reference evidence="2" key="1">
    <citation type="journal article" date="2023" name="Front. Mar. Sci.">
        <title>A new Merluccius polli reference genome to investigate the effects of global change in West African waters.</title>
        <authorList>
            <person name="Mateo J.L."/>
            <person name="Blanco-Fernandez C."/>
            <person name="Garcia-Vazquez E."/>
            <person name="Machado-Schiaffino G."/>
        </authorList>
    </citation>
    <scope>NUCLEOTIDE SEQUENCE</scope>
    <source>
        <strain evidence="2">C29</strain>
        <tissue evidence="2">Fin</tissue>
    </source>
</reference>
<dbReference type="Proteomes" id="UP001174136">
    <property type="component" value="Unassembled WGS sequence"/>
</dbReference>
<proteinExistence type="predicted"/>
<dbReference type="GO" id="GO:0008608">
    <property type="term" value="P:attachment of spindle microtubules to kinetochore"/>
    <property type="evidence" value="ECO:0007669"/>
    <property type="project" value="InterPro"/>
</dbReference>
<evidence type="ECO:0000256" key="1">
    <source>
        <dbReference type="SAM" id="MobiDB-lite"/>
    </source>
</evidence>
<evidence type="ECO:0000313" key="2">
    <source>
        <dbReference type="EMBL" id="KAK0151847.1"/>
    </source>
</evidence>
<dbReference type="GO" id="GO:0034501">
    <property type="term" value="P:protein localization to kinetochore"/>
    <property type="evidence" value="ECO:0007669"/>
    <property type="project" value="InterPro"/>
</dbReference>
<dbReference type="GO" id="GO:0005634">
    <property type="term" value="C:nucleus"/>
    <property type="evidence" value="ECO:0007669"/>
    <property type="project" value="TreeGrafter"/>
</dbReference>
<dbReference type="PANTHER" id="PTHR16520:SF3">
    <property type="entry name" value="KINETOCHORE SCAFFOLD 1"/>
    <property type="match status" value="1"/>
</dbReference>
<protein>
    <submittedName>
        <fullName evidence="2">Kinetochore scaffold 1</fullName>
    </submittedName>
</protein>